<gene>
    <name evidence="1" type="ORF">VP395_11495</name>
</gene>
<evidence type="ECO:0000313" key="1">
    <source>
        <dbReference type="EMBL" id="MEN3324353.1"/>
    </source>
</evidence>
<evidence type="ECO:0000313" key="2">
    <source>
        <dbReference type="Proteomes" id="UP001416393"/>
    </source>
</evidence>
<protein>
    <recommendedName>
        <fullName evidence="3">Lipoprotein</fullName>
    </recommendedName>
</protein>
<name>A0ABV0AB68_9FLAO</name>
<evidence type="ECO:0008006" key="3">
    <source>
        <dbReference type="Google" id="ProtNLM"/>
    </source>
</evidence>
<keyword evidence="2" id="KW-1185">Reference proteome</keyword>
<dbReference type="PROSITE" id="PS51257">
    <property type="entry name" value="PROKAR_LIPOPROTEIN"/>
    <property type="match status" value="1"/>
</dbReference>
<organism evidence="1 2">
    <name type="scientific">Mariniflexile soesokkakense</name>
    <dbReference type="NCBI Taxonomy" id="1343160"/>
    <lineage>
        <taxon>Bacteria</taxon>
        <taxon>Pseudomonadati</taxon>
        <taxon>Bacteroidota</taxon>
        <taxon>Flavobacteriia</taxon>
        <taxon>Flavobacteriales</taxon>
        <taxon>Flavobacteriaceae</taxon>
        <taxon>Mariniflexile</taxon>
    </lineage>
</organism>
<dbReference type="RefSeq" id="WP_346242157.1">
    <property type="nucleotide sequence ID" value="NZ_JAZHYP010000005.1"/>
</dbReference>
<reference evidence="1 2" key="1">
    <citation type="submission" date="2024-01" db="EMBL/GenBank/DDBJ databases">
        <title>Mariniflexile litorale sp. nov., isolated from the shallow sediments of the Sea of Japan.</title>
        <authorList>
            <person name="Romanenko L."/>
            <person name="Bystritskaya E."/>
            <person name="Isaeva M."/>
        </authorList>
    </citation>
    <scope>NUCLEOTIDE SEQUENCE [LARGE SCALE GENOMIC DNA]</scope>
    <source>
        <strain evidence="1 2">KCTC 32427</strain>
    </source>
</reference>
<accession>A0ABV0AB68</accession>
<sequence length="358" mass="40868">MKTIALKVIFYIFITSMVLITSCRTEETESIQAPEDEVLVANSSVASLMQKTSTNDGSNDNIIDKANCFNIKLPITVTVNGNSITINTEEDYKIIEYIFDDDDDDIDTLSISFPITIILSDFRNVTIYNYTELYNYSSTCNGENEIDDDIECLDFNYPITASLYNSSNEIIDSITMTSDIQLYGFIKNLSSKDFVTIKFPIEVTLYNGTQLTINNLIELKNLIETYNNNCDEDDDYDYNDDDCNDCNQDQLLNILTNCSGWTIDKLERYGNDYDNYYDGYTFNFRTNGTVSAYYSNNTDYGTYTTTGSGNSLTVSINIPNLPYCNNNWVLHEISKYTETKIDLRVGGNDRMRYKNNCN</sequence>
<comment type="caution">
    <text evidence="1">The sequence shown here is derived from an EMBL/GenBank/DDBJ whole genome shotgun (WGS) entry which is preliminary data.</text>
</comment>
<dbReference type="EMBL" id="JAZHYP010000005">
    <property type="protein sequence ID" value="MEN3324353.1"/>
    <property type="molecule type" value="Genomic_DNA"/>
</dbReference>
<dbReference type="Proteomes" id="UP001416393">
    <property type="component" value="Unassembled WGS sequence"/>
</dbReference>
<proteinExistence type="predicted"/>